<evidence type="ECO:0000313" key="3">
    <source>
        <dbReference type="WBParaSite" id="ACRNAN_Path_948.g3642.t1"/>
    </source>
</evidence>
<dbReference type="Proteomes" id="UP000887540">
    <property type="component" value="Unplaced"/>
</dbReference>
<protein>
    <submittedName>
        <fullName evidence="3">SSD domain-containing protein</fullName>
    </submittedName>
</protein>
<name>A0A914CDP1_9BILA</name>
<dbReference type="AlphaFoldDB" id="A0A914CDP1"/>
<keyword evidence="2" id="KW-1185">Reference proteome</keyword>
<accession>A0A914CDP1</accession>
<evidence type="ECO:0000256" key="1">
    <source>
        <dbReference type="SAM" id="Phobius"/>
    </source>
</evidence>
<evidence type="ECO:0000313" key="2">
    <source>
        <dbReference type="Proteomes" id="UP000887540"/>
    </source>
</evidence>
<keyword evidence="1" id="KW-1133">Transmembrane helix</keyword>
<organism evidence="2 3">
    <name type="scientific">Acrobeloides nanus</name>
    <dbReference type="NCBI Taxonomy" id="290746"/>
    <lineage>
        <taxon>Eukaryota</taxon>
        <taxon>Metazoa</taxon>
        <taxon>Ecdysozoa</taxon>
        <taxon>Nematoda</taxon>
        <taxon>Chromadorea</taxon>
        <taxon>Rhabditida</taxon>
        <taxon>Tylenchina</taxon>
        <taxon>Cephalobomorpha</taxon>
        <taxon>Cephaloboidea</taxon>
        <taxon>Cephalobidae</taxon>
        <taxon>Acrobeloides</taxon>
    </lineage>
</organism>
<reference evidence="3" key="1">
    <citation type="submission" date="2022-11" db="UniProtKB">
        <authorList>
            <consortium name="WormBaseParasite"/>
        </authorList>
    </citation>
    <scope>IDENTIFICATION</scope>
</reference>
<keyword evidence="1" id="KW-0472">Membrane</keyword>
<proteinExistence type="predicted"/>
<sequence length="69" mass="7906">MYRNFTNALIVEVANAFALLVIPTAVLVYCHLFFRSYIMIVSPLMLGIAGLFPLVSQCFMLVYIQPYRK</sequence>
<dbReference type="WBParaSite" id="ACRNAN_Path_948.g3642.t1">
    <property type="protein sequence ID" value="ACRNAN_Path_948.g3642.t1"/>
    <property type="gene ID" value="ACRNAN_Path_948.g3642"/>
</dbReference>
<keyword evidence="1" id="KW-0812">Transmembrane</keyword>
<feature type="transmembrane region" description="Helical" evidence="1">
    <location>
        <begin position="40"/>
        <end position="64"/>
    </location>
</feature>
<feature type="transmembrane region" description="Helical" evidence="1">
    <location>
        <begin position="12"/>
        <end position="34"/>
    </location>
</feature>